<dbReference type="Proteomes" id="UP000035760">
    <property type="component" value="Unassembled WGS sequence"/>
</dbReference>
<keyword evidence="2" id="KW-1185">Reference proteome</keyword>
<protein>
    <submittedName>
        <fullName evidence="1">Uncharacterized protein</fullName>
    </submittedName>
</protein>
<sequence length="79" mass="9186">MHCLPVSQLWEWIADFIAEPYKSFFAGFWRNGELLHRLLLKLSYDNNILALAICYFNSFQCLVALESSRTEASSWKHGS</sequence>
<proteinExistence type="predicted"/>
<dbReference type="EMBL" id="CBTJ020000036">
    <property type="protein sequence ID" value="CDI02350.1"/>
    <property type="molecule type" value="Genomic_DNA"/>
</dbReference>
<name>W6M9A8_9GAMM</name>
<organism evidence="1 2">
    <name type="scientific">Candidatus Competibacter denitrificans Run_A_D11</name>
    <dbReference type="NCBI Taxonomy" id="1400863"/>
    <lineage>
        <taxon>Bacteria</taxon>
        <taxon>Pseudomonadati</taxon>
        <taxon>Pseudomonadota</taxon>
        <taxon>Gammaproteobacteria</taxon>
        <taxon>Candidatus Competibacteraceae</taxon>
        <taxon>Candidatus Competibacter</taxon>
    </lineage>
</organism>
<reference evidence="1" key="1">
    <citation type="submission" date="2013-07" db="EMBL/GenBank/DDBJ databases">
        <authorList>
            <person name="McIlroy S."/>
        </authorList>
    </citation>
    <scope>NUCLEOTIDE SEQUENCE [LARGE SCALE GENOMIC DNA]</scope>
    <source>
        <strain evidence="1">Run_A_D11</strain>
    </source>
</reference>
<reference evidence="1" key="2">
    <citation type="submission" date="2014-03" db="EMBL/GenBank/DDBJ databases">
        <title>Candidatus Competibacter-lineage genomes retrieved from metagenomes reveal functional metabolic diversity.</title>
        <authorList>
            <person name="McIlroy S.J."/>
            <person name="Albertsen M."/>
            <person name="Andresen E.K."/>
            <person name="Saunders A.M."/>
            <person name="Kristiansen R."/>
            <person name="Stokholm-Bjerregaard M."/>
            <person name="Nielsen K.L."/>
            <person name="Nielsen P.H."/>
        </authorList>
    </citation>
    <scope>NUCLEOTIDE SEQUENCE</scope>
    <source>
        <strain evidence="1">Run_A_D11</strain>
    </source>
</reference>
<comment type="caution">
    <text evidence="1">The sequence shown here is derived from an EMBL/GenBank/DDBJ whole genome shotgun (WGS) entry which is preliminary data.</text>
</comment>
<evidence type="ECO:0000313" key="1">
    <source>
        <dbReference type="EMBL" id="CDI02350.1"/>
    </source>
</evidence>
<evidence type="ECO:0000313" key="2">
    <source>
        <dbReference type="Proteomes" id="UP000035760"/>
    </source>
</evidence>
<accession>W6M9A8</accession>
<gene>
    <name evidence="1" type="ORF">BN873_30014</name>
</gene>
<dbReference type="AlphaFoldDB" id="W6M9A8"/>